<keyword evidence="2" id="KW-0732">Signal</keyword>
<feature type="compositionally biased region" description="Polar residues" evidence="1">
    <location>
        <begin position="217"/>
        <end position="226"/>
    </location>
</feature>
<dbReference type="RefSeq" id="WP_214518878.1">
    <property type="nucleotide sequence ID" value="NZ_CP104934.1"/>
</dbReference>
<dbReference type="SUPFAM" id="SSF49899">
    <property type="entry name" value="Concanavalin A-like lectins/glucanases"/>
    <property type="match status" value="1"/>
</dbReference>
<name>A0ABT3S194_9MICO</name>
<feature type="compositionally biased region" description="Polar residues" evidence="1">
    <location>
        <begin position="56"/>
        <end position="71"/>
    </location>
</feature>
<dbReference type="EMBL" id="JAPJDE010000002">
    <property type="protein sequence ID" value="MCX2848612.1"/>
    <property type="molecule type" value="Genomic_DNA"/>
</dbReference>
<keyword evidence="4" id="KW-1185">Reference proteome</keyword>
<sequence>MATSALVLGLLATTGAPAFADGSATTTPTVADSQSSATSADASEIAQAHDHGVTVSDETTPTSLLTANPDGSFTVTQDTIPVRTQQAGQWIPVETDLVPVDQSWIAPKATDTHVRFSRGGTDTLAQVQTDTGAWVSESWPAGGALPSPTIDGATATYADVLPEVDLRLTATPSGMAEVLVVNTPEAATNPDLQQVELQMHGATVSTSSTASTATATDGSTLQSSKPTWWDSSDGGDADGPGGAGSATPLEHTTTTTAVTLDVTDATDTAPTFPVFVDPDWSSGQNALWFDDIAYPTQSYLNGQAANGYQSVGYAVENGKTFMSRAFWQFNLGPLDGKHITEAHFNAIANYSCGEATVQAWRYGNVTPGQNWNDDQANQGQWRDHISDAEIPSVAGCAMPGKAVGWDVTRGAAATAGNTLQIGLRSPTEGSLSRKHFAYNATLTIEYNTKPNTPSGITITSPTRACGTSDANSAFVNNAAQPITLQVKASDPDGGLVRTTFHVMRSDDPDTIAWSDGVDLTSAGPQSVQIPKGALADGHYMFRAKSNDGTDWGGWTGWCYFSSDSTVPNPPTVSGLPASYRVGTKVTATVTASTKDKDIRGFQYWLSDGGSLQPVQPVSEAVSTATGYHSCDLRDGIVVYVCADASGTAKISFTPSDSTSRLWVKSIDKAANVSTAYAGSGRDGLVVPGNSVAADDDPRVGTGPSNAGHAWSGQQGESVSGRGTVASPTVIGDDSSYAGTGARAAQALTLDPTTSTTPLDVGAIPLGAPSIEQDDVVRVNRYKGGGAHSTSATGKTYEMGLGGLQVYGRSADVPSNMIQVKTCTSGIYTATVTGACPSGFTMQVGADGKPKALGYAWKTAADVPTKWNGSAEVFQCLSGEDYFLSRDTACEGKTKKWSLGYWAALSGFNRTASAPIDTTKSYTVSAWMKPSAAQEGRYGTAVSMDGPTGSVFYLQWAGDDYRFCVKSQPDLTSGTCVSPARTRGLTDQWTFVTGVWDADNQQIRIVVNHDAAGEGVAYHSLGADEQASTGGLRVGGAVSSGGPSDTWTGAIAMPTISQGVATMTQLRVYSVQGTYAY</sequence>
<dbReference type="InterPro" id="IPR013320">
    <property type="entry name" value="ConA-like_dom_sf"/>
</dbReference>
<dbReference type="Gene3D" id="2.60.120.200">
    <property type="match status" value="1"/>
</dbReference>
<feature type="region of interest" description="Disordered" evidence="1">
    <location>
        <begin position="18"/>
        <end position="71"/>
    </location>
</feature>
<feature type="signal peptide" evidence="2">
    <location>
        <begin position="1"/>
        <end position="20"/>
    </location>
</feature>
<feature type="region of interest" description="Disordered" evidence="1">
    <location>
        <begin position="690"/>
        <end position="732"/>
    </location>
</feature>
<dbReference type="Pfam" id="PF13385">
    <property type="entry name" value="Laminin_G_3"/>
    <property type="match status" value="1"/>
</dbReference>
<feature type="chain" id="PRO_5047333473" evidence="2">
    <location>
        <begin position="21"/>
        <end position="1076"/>
    </location>
</feature>
<gene>
    <name evidence="3" type="ORF">ORG12_08005</name>
</gene>
<dbReference type="Proteomes" id="UP001207276">
    <property type="component" value="Unassembled WGS sequence"/>
</dbReference>
<feature type="compositionally biased region" description="Low complexity" evidence="1">
    <location>
        <begin position="31"/>
        <end position="43"/>
    </location>
</feature>
<comment type="caution">
    <text evidence="3">The sequence shown here is derived from an EMBL/GenBank/DDBJ whole genome shotgun (WGS) entry which is preliminary data.</text>
</comment>
<evidence type="ECO:0000313" key="4">
    <source>
        <dbReference type="Proteomes" id="UP001207276"/>
    </source>
</evidence>
<proteinExistence type="predicted"/>
<feature type="compositionally biased region" description="Low complexity" evidence="1">
    <location>
        <begin position="202"/>
        <end position="216"/>
    </location>
</feature>
<feature type="region of interest" description="Disordered" evidence="1">
    <location>
        <begin position="199"/>
        <end position="251"/>
    </location>
</feature>
<accession>A0ABT3S194</accession>
<reference evidence="3 4" key="1">
    <citation type="submission" date="2022-11" db="EMBL/GenBank/DDBJ databases">
        <title>Taxonomy of Curtobacterium flaccumfaciens.</title>
        <authorList>
            <person name="Osdaghi E."/>
            <person name="Taghavi S.M."/>
            <person name="Hamidizade M."/>
            <person name="Abachi H."/>
            <person name="Fazliarab A."/>
            <person name="Baeyen S."/>
            <person name="Portier P."/>
            <person name="Van Vaerenbergh J."/>
            <person name="Jacques M.-A."/>
        </authorList>
    </citation>
    <scope>NUCLEOTIDE SEQUENCE [LARGE SCALE GENOMIC DNA]</scope>
    <source>
        <strain evidence="3 4">LMG 3715</strain>
    </source>
</reference>
<evidence type="ECO:0000313" key="3">
    <source>
        <dbReference type="EMBL" id="MCX2848612.1"/>
    </source>
</evidence>
<evidence type="ECO:0000256" key="2">
    <source>
        <dbReference type="SAM" id="SignalP"/>
    </source>
</evidence>
<evidence type="ECO:0000256" key="1">
    <source>
        <dbReference type="SAM" id="MobiDB-lite"/>
    </source>
</evidence>
<organism evidence="3 4">
    <name type="scientific">Curtobacterium poinsettiae</name>
    <dbReference type="NCBI Taxonomy" id="159612"/>
    <lineage>
        <taxon>Bacteria</taxon>
        <taxon>Bacillati</taxon>
        <taxon>Actinomycetota</taxon>
        <taxon>Actinomycetes</taxon>
        <taxon>Micrococcales</taxon>
        <taxon>Microbacteriaceae</taxon>
        <taxon>Curtobacterium</taxon>
    </lineage>
</organism>
<protein>
    <submittedName>
        <fullName evidence="3">LamG domain-containing protein</fullName>
    </submittedName>
</protein>